<dbReference type="GO" id="GO:1901359">
    <property type="term" value="F:tungstate binding"/>
    <property type="evidence" value="ECO:0007669"/>
    <property type="project" value="UniProtKB-ARBA"/>
</dbReference>
<dbReference type="InterPro" id="IPR005950">
    <property type="entry name" value="ModA"/>
</dbReference>
<evidence type="ECO:0000256" key="3">
    <source>
        <dbReference type="ARBA" id="ARBA00022723"/>
    </source>
</evidence>
<reference evidence="9" key="1">
    <citation type="submission" date="2016-10" db="EMBL/GenBank/DDBJ databases">
        <authorList>
            <person name="Varghese N."/>
            <person name="Submissions S."/>
        </authorList>
    </citation>
    <scope>NUCLEOTIDE SEQUENCE [LARGE SCALE GENOMIC DNA]</scope>
    <source>
        <strain evidence="9">CGMCC 1.11022</strain>
    </source>
</reference>
<dbReference type="SUPFAM" id="SSF53850">
    <property type="entry name" value="Periplasmic binding protein-like II"/>
    <property type="match status" value="1"/>
</dbReference>
<feature type="binding site" evidence="6">
    <location>
        <position position="197"/>
    </location>
    <ligand>
        <name>molybdate</name>
        <dbReference type="ChEBI" id="CHEBI:36264"/>
    </ligand>
</feature>
<feature type="chain" id="PRO_5011775876" evidence="7">
    <location>
        <begin position="30"/>
        <end position="264"/>
    </location>
</feature>
<protein>
    <submittedName>
        <fullName evidence="8">Molybdate transport system substrate-binding protein</fullName>
    </submittedName>
</protein>
<dbReference type="GO" id="GO:0015689">
    <property type="term" value="P:molybdate ion transport"/>
    <property type="evidence" value="ECO:0007669"/>
    <property type="project" value="InterPro"/>
</dbReference>
<comment type="subunit">
    <text evidence="5">The complex is composed of two ATP-binding proteins (ModC), two transmembrane proteins (ModB) and a solute-binding protein (ModA).</text>
</comment>
<evidence type="ECO:0000256" key="1">
    <source>
        <dbReference type="ARBA" id="ARBA00009175"/>
    </source>
</evidence>
<accession>A0A1G8UTU1</accession>
<keyword evidence="2 6" id="KW-0500">Molybdenum</keyword>
<evidence type="ECO:0000256" key="4">
    <source>
        <dbReference type="ARBA" id="ARBA00022729"/>
    </source>
</evidence>
<proteinExistence type="inferred from homology"/>
<evidence type="ECO:0000313" key="9">
    <source>
        <dbReference type="Proteomes" id="UP000198894"/>
    </source>
</evidence>
<name>A0A1G8UTU1_9HYPH</name>
<dbReference type="EMBL" id="FNEE01000007">
    <property type="protein sequence ID" value="SDJ57211.1"/>
    <property type="molecule type" value="Genomic_DNA"/>
</dbReference>
<gene>
    <name evidence="8" type="ORF">SAMN05428953_10798</name>
</gene>
<feature type="binding site" evidence="6">
    <location>
        <position position="179"/>
    </location>
    <ligand>
        <name>molybdate</name>
        <dbReference type="ChEBI" id="CHEBI:36264"/>
    </ligand>
</feature>
<dbReference type="AlphaFoldDB" id="A0A1G8UTU1"/>
<keyword evidence="9" id="KW-1185">Reference proteome</keyword>
<dbReference type="PANTHER" id="PTHR30632">
    <property type="entry name" value="MOLYBDATE-BINDING PERIPLASMIC PROTEIN"/>
    <property type="match status" value="1"/>
</dbReference>
<dbReference type="RefSeq" id="WP_208602509.1">
    <property type="nucleotide sequence ID" value="NZ_FNEE01000007.1"/>
</dbReference>
<dbReference type="CDD" id="cd13536">
    <property type="entry name" value="PBP2_EcModA"/>
    <property type="match status" value="1"/>
</dbReference>
<dbReference type="PANTHER" id="PTHR30632:SF17">
    <property type="entry name" value="MOLYBDATE-BINDING PROTEIN MODA"/>
    <property type="match status" value="1"/>
</dbReference>
<feature type="binding site" evidence="6">
    <location>
        <position position="152"/>
    </location>
    <ligand>
        <name>molybdate</name>
        <dbReference type="ChEBI" id="CHEBI:36264"/>
    </ligand>
</feature>
<dbReference type="GO" id="GO:0046872">
    <property type="term" value="F:metal ion binding"/>
    <property type="evidence" value="ECO:0007669"/>
    <property type="project" value="UniProtKB-KW"/>
</dbReference>
<evidence type="ECO:0000256" key="5">
    <source>
        <dbReference type="ARBA" id="ARBA00062515"/>
    </source>
</evidence>
<organism evidence="8 9">
    <name type="scientific">Mesorhizobium muleiense</name>
    <dbReference type="NCBI Taxonomy" id="1004279"/>
    <lineage>
        <taxon>Bacteria</taxon>
        <taxon>Pseudomonadati</taxon>
        <taxon>Pseudomonadota</taxon>
        <taxon>Alphaproteobacteria</taxon>
        <taxon>Hyphomicrobiales</taxon>
        <taxon>Phyllobacteriaceae</taxon>
        <taxon>Mesorhizobium</taxon>
    </lineage>
</organism>
<feature type="binding site" evidence="6">
    <location>
        <position position="67"/>
    </location>
    <ligand>
        <name>molybdate</name>
        <dbReference type="ChEBI" id="CHEBI:36264"/>
    </ligand>
</feature>
<evidence type="ECO:0000256" key="7">
    <source>
        <dbReference type="SAM" id="SignalP"/>
    </source>
</evidence>
<sequence length="264" mass="27424">MLVRKGFGLKAAAIGGLAILIAAMPVAHADDRLIVFAAASMKNALDAVNTACAADVGEAATISYAASSALAKQIEGGAPADVFISADRDWMNYLSDKKLTKPDTEVKLLGNQIVLVAPMNSTVETRIEKGFDLAGLIGDGRLAMGDFKAVPAGKYGKAALESLGVWSSVEDKLAQAENVRAALKLVSLGEAALGIVYATDAHAEPGIKVIGTFPQDSHPPIVYPVAQIADSKDKHASAFLKCLQSAKAGDLFKAQGFTVLMPSN</sequence>
<evidence type="ECO:0000313" key="8">
    <source>
        <dbReference type="EMBL" id="SDJ57211.1"/>
    </source>
</evidence>
<keyword evidence="3 6" id="KW-0479">Metal-binding</keyword>
<comment type="similarity">
    <text evidence="1">Belongs to the bacterial solute-binding protein ModA family.</text>
</comment>
<dbReference type="InterPro" id="IPR050682">
    <property type="entry name" value="ModA/WtpA"/>
</dbReference>
<dbReference type="GO" id="GO:0030973">
    <property type="term" value="F:molybdate ion binding"/>
    <property type="evidence" value="ECO:0007669"/>
    <property type="project" value="TreeGrafter"/>
</dbReference>
<feature type="signal peptide" evidence="7">
    <location>
        <begin position="1"/>
        <end position="29"/>
    </location>
</feature>
<feature type="binding site" evidence="6">
    <location>
        <position position="40"/>
    </location>
    <ligand>
        <name>molybdate</name>
        <dbReference type="ChEBI" id="CHEBI:36264"/>
    </ligand>
</feature>
<dbReference type="FunFam" id="3.40.190.10:FF:000035">
    <property type="entry name" value="Molybdate ABC transporter substrate-binding protein"/>
    <property type="match status" value="1"/>
</dbReference>
<dbReference type="GO" id="GO:0030288">
    <property type="term" value="C:outer membrane-bounded periplasmic space"/>
    <property type="evidence" value="ECO:0007669"/>
    <property type="project" value="TreeGrafter"/>
</dbReference>
<evidence type="ECO:0000256" key="2">
    <source>
        <dbReference type="ARBA" id="ARBA00022505"/>
    </source>
</evidence>
<dbReference type="NCBIfam" id="TIGR01256">
    <property type="entry name" value="modA"/>
    <property type="match status" value="1"/>
</dbReference>
<dbReference type="Gene3D" id="3.40.190.10">
    <property type="entry name" value="Periplasmic binding protein-like II"/>
    <property type="match status" value="2"/>
</dbReference>
<keyword evidence="4 7" id="KW-0732">Signal</keyword>
<dbReference type="Proteomes" id="UP000198894">
    <property type="component" value="Unassembled WGS sequence"/>
</dbReference>
<evidence type="ECO:0000256" key="6">
    <source>
        <dbReference type="PIRSR" id="PIRSR004846-1"/>
    </source>
</evidence>
<dbReference type="PIRSF" id="PIRSF004846">
    <property type="entry name" value="ModA"/>
    <property type="match status" value="1"/>
</dbReference>
<dbReference type="Pfam" id="PF13531">
    <property type="entry name" value="SBP_bac_11"/>
    <property type="match status" value="1"/>
</dbReference>